<evidence type="ECO:0000313" key="1">
    <source>
        <dbReference type="EMBL" id="EXB05046.1"/>
    </source>
</evidence>
<sequence length="117" mass="12624">MSNFVFKRGDTFNLNLQLVDMDETLQYPPDDVRRAIDLTGYTFTSQVKALADGAAVATLTCVPLSQSTQKGWLNVKSGASTAAWPVGLCQMDIKAVVNGVTQHTDTLIFQVIDGVTA</sequence>
<dbReference type="AlphaFoldDB" id="A0A009I3H9"/>
<proteinExistence type="predicted"/>
<dbReference type="RefSeq" id="WP_032051321.1">
    <property type="nucleotide sequence ID" value="NZ_JEWH01000033.1"/>
</dbReference>
<accession>A0A009I3H9</accession>
<evidence type="ECO:0000313" key="2">
    <source>
        <dbReference type="Proteomes" id="UP000020595"/>
    </source>
</evidence>
<reference evidence="1 2" key="1">
    <citation type="submission" date="2014-02" db="EMBL/GenBank/DDBJ databases">
        <title>Comparative genomics and transcriptomics to identify genetic mechanisms underlying the emergence of carbapenem resistant Acinetobacter baumannii (CRAb).</title>
        <authorList>
            <person name="Harris A.D."/>
            <person name="Johnson K.J."/>
            <person name="George J."/>
            <person name="Shefchek K."/>
            <person name="Daugherty S.C."/>
            <person name="Parankush S."/>
            <person name="Sadzewicz L."/>
            <person name="Tallon L."/>
            <person name="Sengamalay N."/>
            <person name="Hazen T.H."/>
            <person name="Rasko D.A."/>
        </authorList>
    </citation>
    <scope>NUCLEOTIDE SEQUENCE [LARGE SCALE GENOMIC DNA]</scope>
    <source>
        <strain evidence="1 2">1295743</strain>
    </source>
</reference>
<organism evidence="1 2">
    <name type="scientific">Acinetobacter baumannii (strain 1295743)</name>
    <dbReference type="NCBI Taxonomy" id="1310613"/>
    <lineage>
        <taxon>Bacteria</taxon>
        <taxon>Pseudomonadati</taxon>
        <taxon>Pseudomonadota</taxon>
        <taxon>Gammaproteobacteria</taxon>
        <taxon>Moraxellales</taxon>
        <taxon>Moraxellaceae</taxon>
        <taxon>Acinetobacter</taxon>
        <taxon>Acinetobacter calcoaceticus/baumannii complex</taxon>
    </lineage>
</organism>
<dbReference type="Proteomes" id="UP000020595">
    <property type="component" value="Unassembled WGS sequence"/>
</dbReference>
<dbReference type="EMBL" id="JEWH01000033">
    <property type="protein sequence ID" value="EXB05046.1"/>
    <property type="molecule type" value="Genomic_DNA"/>
</dbReference>
<protein>
    <submittedName>
        <fullName evidence="1">Uncharacterized protein</fullName>
    </submittedName>
</protein>
<gene>
    <name evidence="1" type="ORF">J512_2544</name>
</gene>
<comment type="caution">
    <text evidence="1">The sequence shown here is derived from an EMBL/GenBank/DDBJ whole genome shotgun (WGS) entry which is preliminary data.</text>
</comment>
<dbReference type="PATRIC" id="fig|1310613.3.peg.2447"/>
<name>A0A009I3H9_ACIB9</name>